<keyword evidence="2" id="KW-0694">RNA-binding</keyword>
<dbReference type="Pfam" id="PF12706">
    <property type="entry name" value="Lactamase_B_2"/>
    <property type="match status" value="1"/>
</dbReference>
<accession>A0A0R2FYT7</accession>
<dbReference type="Proteomes" id="UP000051751">
    <property type="component" value="Unassembled WGS sequence"/>
</dbReference>
<sequence>MTNVQFLHGLKTIGGNIMAVTTATSRVICDFGLTGPAIAPDQIDQAIASHDLPALPEIFHGEADAFAHEAIFISHLHLDHTGALPLIKSDIPVYVSQKTYDLYQVLLANGMAQPFSVQLHVLPFNQPLAIGDLSVTGLPSDHDVVGAMALLISDGLHTFGYSGDVRWHGPHPERVAKWVQVFKQRQLDLLMLEGTSFSFPDEADDQPHPARTEHEIAATLKAIAAANQTDLIAITLYARNVDRMIRFDQILRDANRTMVWEIPYARVIHTFAPDLPLTVLRETDDHQPLPNHWQVVGLAALQAAPERFVLQNDFRHLEWLALFNQVTYLHSNGEPLGDYNPRYKQLQDFLTTHHFHFERLAASGHAKQEDLVKIAQMVAAQCTIPWHSFHPELEAQAIEAAHAKTHVYLPQLNEKLLF</sequence>
<dbReference type="EMBL" id="JQAT01000002">
    <property type="protein sequence ID" value="KRN28875.1"/>
    <property type="molecule type" value="Genomic_DNA"/>
</dbReference>
<dbReference type="EMBL" id="JQAZ01000002">
    <property type="protein sequence ID" value="KRN32715.1"/>
    <property type="molecule type" value="Genomic_DNA"/>
</dbReference>
<dbReference type="SUPFAM" id="SSF56281">
    <property type="entry name" value="Metallo-hydrolase/oxidoreductase"/>
    <property type="match status" value="1"/>
</dbReference>
<dbReference type="InterPro" id="IPR036866">
    <property type="entry name" value="RibonucZ/Hydroxyglut_hydro"/>
</dbReference>
<dbReference type="InterPro" id="IPR001279">
    <property type="entry name" value="Metallo-B-lactamas"/>
</dbReference>
<dbReference type="RefSeq" id="WP_057768968.1">
    <property type="nucleotide sequence ID" value="NZ_JQAT01000002.1"/>
</dbReference>
<dbReference type="PATRIC" id="fig|81857.3.peg.1089"/>
<organism evidence="5 6">
    <name type="scientific">Lactobacillus selangorensis</name>
    <dbReference type="NCBI Taxonomy" id="81857"/>
    <lineage>
        <taxon>Bacteria</taxon>
        <taxon>Bacillati</taxon>
        <taxon>Bacillota</taxon>
        <taxon>Bacilli</taxon>
        <taxon>Lactobacillales</taxon>
        <taxon>Lactobacillaceae</taxon>
        <taxon>Lactobacillus</taxon>
    </lineage>
</organism>
<protein>
    <submittedName>
        <fullName evidence="5">Exonuclease of the beta-lactamase fold</fullName>
    </submittedName>
</protein>
<dbReference type="Proteomes" id="UP000051645">
    <property type="component" value="Unassembled WGS sequence"/>
</dbReference>
<evidence type="ECO:0000256" key="2">
    <source>
        <dbReference type="ARBA" id="ARBA00022884"/>
    </source>
</evidence>
<dbReference type="SMART" id="SM00849">
    <property type="entry name" value="Lactamase_B"/>
    <property type="match status" value="1"/>
</dbReference>
<dbReference type="Gene3D" id="3.60.15.10">
    <property type="entry name" value="Ribonuclease Z/Hydroxyacylglutathione hydrolase-like"/>
    <property type="match status" value="1"/>
</dbReference>
<evidence type="ECO:0000313" key="5">
    <source>
        <dbReference type="EMBL" id="KRN32715.1"/>
    </source>
</evidence>
<gene>
    <name evidence="4" type="ORF">IV38_GL001083</name>
    <name evidence="5" type="ORF">IV40_GL000770</name>
</gene>
<dbReference type="PANTHER" id="PTHR43694">
    <property type="entry name" value="RIBONUCLEASE J"/>
    <property type="match status" value="1"/>
</dbReference>
<name>A0A0R2FYT7_9LACO</name>
<reference evidence="6 7" key="1">
    <citation type="journal article" date="2015" name="Genome Announc.">
        <title>Expanding the biotechnology potential of lactobacilli through comparative genomics of 213 strains and associated genera.</title>
        <authorList>
            <person name="Sun Z."/>
            <person name="Harris H.M."/>
            <person name="McCann A."/>
            <person name="Guo C."/>
            <person name="Argimon S."/>
            <person name="Zhang W."/>
            <person name="Yang X."/>
            <person name="Jeffery I.B."/>
            <person name="Cooney J.C."/>
            <person name="Kagawa T.F."/>
            <person name="Liu W."/>
            <person name="Song Y."/>
            <person name="Salvetti E."/>
            <person name="Wrobel A."/>
            <person name="Rasinkangas P."/>
            <person name="Parkhill J."/>
            <person name="Rea M.C."/>
            <person name="O'Sullivan O."/>
            <person name="Ritari J."/>
            <person name="Douillard F.P."/>
            <person name="Paul Ross R."/>
            <person name="Yang R."/>
            <person name="Briner A.E."/>
            <person name="Felis G.E."/>
            <person name="de Vos W.M."/>
            <person name="Barrangou R."/>
            <person name="Klaenhammer T.R."/>
            <person name="Caufield P.W."/>
            <person name="Cui Y."/>
            <person name="Zhang H."/>
            <person name="O'Toole P.W."/>
        </authorList>
    </citation>
    <scope>NUCLEOTIDE SEQUENCE [LARGE SCALE GENOMIC DNA]</scope>
    <source>
        <strain evidence="4 7">ATCC BAA-66</strain>
        <strain evidence="5 6">DSM 13344</strain>
    </source>
</reference>
<dbReference type="OrthoDB" id="9803916at2"/>
<dbReference type="STRING" id="81857.IV38_GL001083"/>
<evidence type="ECO:0000256" key="1">
    <source>
        <dbReference type="ARBA" id="ARBA00022839"/>
    </source>
</evidence>
<comment type="caution">
    <text evidence="5">The sequence shown here is derived from an EMBL/GenBank/DDBJ whole genome shotgun (WGS) entry which is preliminary data.</text>
</comment>
<evidence type="ECO:0000313" key="7">
    <source>
        <dbReference type="Proteomes" id="UP000051751"/>
    </source>
</evidence>
<dbReference type="GO" id="GO:0003723">
    <property type="term" value="F:RNA binding"/>
    <property type="evidence" value="ECO:0007669"/>
    <property type="project" value="UniProtKB-KW"/>
</dbReference>
<dbReference type="AlphaFoldDB" id="A0A0R2FYT7"/>
<dbReference type="InterPro" id="IPR042173">
    <property type="entry name" value="RNase_J_2"/>
</dbReference>
<keyword evidence="1 5" id="KW-0378">Hydrolase</keyword>
<keyword evidence="1 5" id="KW-0269">Exonuclease</keyword>
<dbReference type="GO" id="GO:0004527">
    <property type="term" value="F:exonuclease activity"/>
    <property type="evidence" value="ECO:0007669"/>
    <property type="project" value="UniProtKB-KW"/>
</dbReference>
<evidence type="ECO:0000313" key="6">
    <source>
        <dbReference type="Proteomes" id="UP000051645"/>
    </source>
</evidence>
<feature type="domain" description="Metallo-beta-lactamase" evidence="3">
    <location>
        <begin position="14"/>
        <end position="201"/>
    </location>
</feature>
<dbReference type="PANTHER" id="PTHR43694:SF1">
    <property type="entry name" value="RIBONUCLEASE J"/>
    <property type="match status" value="1"/>
</dbReference>
<evidence type="ECO:0000259" key="3">
    <source>
        <dbReference type="SMART" id="SM00849"/>
    </source>
</evidence>
<keyword evidence="1 5" id="KW-0540">Nuclease</keyword>
<proteinExistence type="predicted"/>
<keyword evidence="6" id="KW-1185">Reference proteome</keyword>
<evidence type="ECO:0000313" key="4">
    <source>
        <dbReference type="EMBL" id="KRN28875.1"/>
    </source>
</evidence>
<dbReference type="Gene3D" id="3.40.50.10710">
    <property type="entry name" value="Metallo-hydrolase/oxidoreductase"/>
    <property type="match status" value="1"/>
</dbReference>